<dbReference type="InterPro" id="IPR011604">
    <property type="entry name" value="PDDEXK-like_dom_sf"/>
</dbReference>
<keyword evidence="8 15" id="KW-0067">ATP-binding</keyword>
<comment type="catalytic activity">
    <reaction evidence="14 15">
        <text>ATP + H2O = ADP + phosphate + H(+)</text>
        <dbReference type="Rhea" id="RHEA:13065"/>
        <dbReference type="ChEBI" id="CHEBI:15377"/>
        <dbReference type="ChEBI" id="CHEBI:15378"/>
        <dbReference type="ChEBI" id="CHEBI:30616"/>
        <dbReference type="ChEBI" id="CHEBI:43474"/>
        <dbReference type="ChEBI" id="CHEBI:456216"/>
        <dbReference type="EC" id="5.6.2.4"/>
    </reaction>
</comment>
<dbReference type="PROSITE" id="PS51217">
    <property type="entry name" value="UVRD_HELICASE_CTER"/>
    <property type="match status" value="1"/>
</dbReference>
<dbReference type="InterPro" id="IPR014016">
    <property type="entry name" value="UvrD-like_ATP-bd"/>
</dbReference>
<feature type="binding site" evidence="15">
    <location>
        <position position="1091"/>
    </location>
    <ligand>
        <name>Mg(2+)</name>
        <dbReference type="ChEBI" id="CHEBI:18420"/>
    </ligand>
</feature>
<dbReference type="GO" id="GO:0000287">
    <property type="term" value="F:magnesium ion binding"/>
    <property type="evidence" value="ECO:0007669"/>
    <property type="project" value="UniProtKB-UniRule"/>
</dbReference>
<comment type="domain">
    <text evidence="15">The C-terminal domain has nuclease activity and interacts with RecD. It interacts with RecA, facilitating its loading onto ssDNA.</text>
</comment>
<dbReference type="InterPro" id="IPR014017">
    <property type="entry name" value="DNA_helicase_UvrD-like_C"/>
</dbReference>
<comment type="caution">
    <text evidence="19">The sequence shown here is derived from an EMBL/GenBank/DDBJ whole genome shotgun (WGS) entry which is preliminary data.</text>
</comment>
<comment type="domain">
    <text evidence="15">The N-terminal DNA-binding domain is a ssDNA-dependent ATPase and has ATP-dependent 3'-5' helicase function. This domain interacts with RecC.</text>
</comment>
<dbReference type="NCBIfam" id="TIGR00609">
    <property type="entry name" value="recB"/>
    <property type="match status" value="1"/>
</dbReference>
<comment type="catalytic activity">
    <reaction evidence="15">
        <text>Exonucleolytic cleavage (in the presence of ATP) in either 5'- to 3'- or 3'- to 5'-direction to yield 5'-phosphooligonucleotides.</text>
        <dbReference type="EC" id="3.1.11.5"/>
    </reaction>
</comment>
<dbReference type="PANTHER" id="PTHR11070:SF23">
    <property type="entry name" value="RECBCD ENZYME SUBUNIT RECB"/>
    <property type="match status" value="1"/>
</dbReference>
<dbReference type="Gene3D" id="1.10.486.10">
    <property type="entry name" value="PCRA, domain 4"/>
    <property type="match status" value="1"/>
</dbReference>
<keyword evidence="5 15" id="KW-0378">Hydrolase</keyword>
<keyword evidence="2 15" id="KW-0479">Metal-binding</keyword>
<accession>K6YC11</accession>
<evidence type="ECO:0000256" key="16">
    <source>
        <dbReference type="PROSITE-ProRule" id="PRU00560"/>
    </source>
</evidence>
<feature type="binding site" evidence="15">
    <location>
        <position position="1104"/>
    </location>
    <ligand>
        <name>Mg(2+)</name>
        <dbReference type="ChEBI" id="CHEBI:18420"/>
    </ligand>
</feature>
<evidence type="ECO:0000313" key="19">
    <source>
        <dbReference type="EMBL" id="GAC14183.1"/>
    </source>
</evidence>
<dbReference type="GO" id="GO:0008854">
    <property type="term" value="F:exodeoxyribonuclease V activity"/>
    <property type="evidence" value="ECO:0007669"/>
    <property type="project" value="UniProtKB-EC"/>
</dbReference>
<dbReference type="EC" id="5.6.2.4" evidence="15"/>
<dbReference type="RefSeq" id="WP_008843999.1">
    <property type="nucleotide sequence ID" value="NZ_BAEN01000035.1"/>
</dbReference>
<dbReference type="InterPro" id="IPR004586">
    <property type="entry name" value="RecB"/>
</dbReference>
<keyword evidence="3 15" id="KW-0547">Nucleotide-binding</keyword>
<evidence type="ECO:0000256" key="8">
    <source>
        <dbReference type="ARBA" id="ARBA00022840"/>
    </source>
</evidence>
<dbReference type="Pfam" id="PF12705">
    <property type="entry name" value="PDDEXK_1"/>
    <property type="match status" value="1"/>
</dbReference>
<dbReference type="GO" id="GO:0003677">
    <property type="term" value="F:DNA binding"/>
    <property type="evidence" value="ECO:0007669"/>
    <property type="project" value="UniProtKB-UniRule"/>
</dbReference>
<comment type="catalytic activity">
    <reaction evidence="13 15">
        <text>Couples ATP hydrolysis with the unwinding of duplex DNA by translocating in the 3'-5' direction.</text>
        <dbReference type="EC" id="5.6.2.4"/>
    </reaction>
</comment>
<dbReference type="PANTHER" id="PTHR11070">
    <property type="entry name" value="UVRD / RECB / PCRA DNA HELICASE FAMILY MEMBER"/>
    <property type="match status" value="1"/>
</dbReference>
<proteinExistence type="inferred from homology"/>
<dbReference type="GO" id="GO:0005524">
    <property type="term" value="F:ATP binding"/>
    <property type="evidence" value="ECO:0007669"/>
    <property type="project" value="UniProtKB-UniRule"/>
</dbReference>
<protein>
    <recommendedName>
        <fullName evidence="15">RecBCD enzyme subunit RecB</fullName>
        <ecNumber evidence="15">3.1.11.5</ecNumber>
        <ecNumber evidence="15">5.6.2.4</ecNumber>
    </recommendedName>
    <alternativeName>
        <fullName evidence="15">DNA 3'-5' helicase subunit RecB</fullName>
    </alternativeName>
    <alternativeName>
        <fullName evidence="15">Exonuclease V subunit RecB</fullName>
        <shortName evidence="15">ExoV subunit RecB</shortName>
    </alternativeName>
    <alternativeName>
        <fullName evidence="15">Helicase/nuclease RecBCD subunit RecB</fullName>
    </alternativeName>
</protein>
<keyword evidence="7 15" id="KW-0269">Exonuclease</keyword>
<dbReference type="Pfam" id="PF00580">
    <property type="entry name" value="UvrD-helicase"/>
    <property type="match status" value="1"/>
</dbReference>
<dbReference type="Gene3D" id="3.90.320.10">
    <property type="match status" value="1"/>
</dbReference>
<evidence type="ECO:0000256" key="7">
    <source>
        <dbReference type="ARBA" id="ARBA00022839"/>
    </source>
</evidence>
<sequence length="1217" mass="139160">MNQLDTYSYPLYGASLIEASAGTGKTYTIVNLYLRLLLGHQCSELHSSLTDNRAGLGVDQILVVTFTNAATAELKQRIQRRLHRAYLDFYQQRSDDSFIQKLIDDTDNLELAAETLLLASRQMDEAAIFTIHGFSQRMLSEHAFASGSVFDEQLELDQSKWVQQAVEDYWRSHIVPQPKVMLHYIRSLWTSPVALQKTIDGVLEREFVAYKTTSLSQASEQLEQFIKSTQQLKHWWLTQNVSSRLQEAKLKGNTKLGKSDIYRKMDTFCQSESVICPFDNGWLDWFPEKVEKARSKNSAELTDLNFEIFEIVEEQRSVFLTTLKIAVQNEALRQVKQNLDAFKTRTSKLSPNDLLTRLNDGLLGKNGATLSKLIREQFPAAMIDEFQDTDHYQLSVFSQVYPLQQNTKANYSLIMIGDPKQAIYGFRGADIYTYIQAKQQVSKDKQFTLATNWRSQKALVDAVNHLFDNSENGFLFERDIPFHPVNAASPNTFLELNQQRVASLTFCHLQADKNVIAIKDAKVNLAGHVANIIVGLLQNATLLNDDDANSRSQKVLAKDCCVLVKDRTEANVVKQALAARGVDSVFLVRHSVYATEIALDLYRLLDALVNPTDERRLKAALSSELMCFTAMQLDQLFSSESEWQTTVDLFVEWQIKWQRFGIMMVLNQIMQHFDLFSGLMLHFSDGLRRLTDLRHLIEMLQQQSLITPGDSQLLYWFGQQIQQPDHNNEAHQLRLETDGNLVQIITIHASKGLEFPYVFIPFGCAYRLASEAIFHNEDMELILDFENNSKNLEQADYERLAEDTRLLYVALTRAVYNCFVGVWNPALGRSQSQSGLYQTALGKLLSRADFEPCDRLISEQIQQLQLQADIDYQTLLPEPEILHYHTPETSESATFSIKPFNTQIDGTWRITSYSAIARNQFLVEHEQPGTDEQETPNHLDALSSDQTVSLVGESQPDNLSRFEFTRGAQAGSFLHGVLENIDFQKPDQLSQVIAQQSAWFGIDEKWHNTVAVWLQDVLAASIEIPHVQTANNRFSLASLTAQQVCPEMEFHLPLQTVQAKPFNQLINGVFKTSKRQYQFSQLHGLLKGFIDLTFCLDGRFYVADYKSNYLGPDFSDYSQDKMQLAMIEHDYHLQSLLYILALHRFLKSKLEDYDYDQHVGGAYYWFLRGMSAHQEGNGIYFFKPDREVIESLDALFMGENITSKEVKSTGQEQMDLW</sequence>
<dbReference type="GO" id="GO:0043138">
    <property type="term" value="F:3'-5' DNA helicase activity"/>
    <property type="evidence" value="ECO:0007669"/>
    <property type="project" value="UniProtKB-UniRule"/>
</dbReference>
<dbReference type="GO" id="GO:0005829">
    <property type="term" value="C:cytosol"/>
    <property type="evidence" value="ECO:0007669"/>
    <property type="project" value="TreeGrafter"/>
</dbReference>
<name>K6YC11_9ALTE</name>
<dbReference type="Proteomes" id="UP000006334">
    <property type="component" value="Unassembled WGS sequence"/>
</dbReference>
<keyword evidence="6 15" id="KW-0347">Helicase</keyword>
<comment type="similarity">
    <text evidence="15">Belongs to the helicase family. UvrD subfamily.</text>
</comment>
<dbReference type="STRING" id="1127673.GLIP_1549"/>
<keyword evidence="11 15" id="KW-0234">DNA repair</keyword>
<feature type="region of interest" description="Nuclease activity, interacts with RecD and RecA" evidence="15">
    <location>
        <begin position="907"/>
        <end position="1217"/>
    </location>
</feature>
<dbReference type="EMBL" id="BAEN01000035">
    <property type="protein sequence ID" value="GAC14183.1"/>
    <property type="molecule type" value="Genomic_DNA"/>
</dbReference>
<feature type="domain" description="UvrD-like helicase C-terminal" evidence="18">
    <location>
        <begin position="484"/>
        <end position="752"/>
    </location>
</feature>
<evidence type="ECO:0000256" key="6">
    <source>
        <dbReference type="ARBA" id="ARBA00022806"/>
    </source>
</evidence>
<dbReference type="SUPFAM" id="SSF52540">
    <property type="entry name" value="P-loop containing nucleoside triphosphate hydrolases"/>
    <property type="match status" value="1"/>
</dbReference>
<feature type="domain" description="UvrD-like helicase ATP-binding" evidence="17">
    <location>
        <begin position="1"/>
        <end position="456"/>
    </location>
</feature>
<dbReference type="AlphaFoldDB" id="K6YC11"/>
<keyword evidence="9 15" id="KW-0460">Magnesium</keyword>
<comment type="subunit">
    <text evidence="15">Heterotrimer of RecB, RecC and RecD. All subunits contribute to DNA-binding. Interacts with RecA.</text>
</comment>
<dbReference type="InterPro" id="IPR027417">
    <property type="entry name" value="P-loop_NTPase"/>
</dbReference>
<evidence type="ECO:0000256" key="12">
    <source>
        <dbReference type="ARBA" id="ARBA00023235"/>
    </source>
</evidence>
<keyword evidence="12 15" id="KW-0413">Isomerase</keyword>
<dbReference type="GO" id="GO:0000724">
    <property type="term" value="P:double-strand break repair via homologous recombination"/>
    <property type="evidence" value="ECO:0007669"/>
    <property type="project" value="UniProtKB-UniRule"/>
</dbReference>
<keyword evidence="10 15" id="KW-0238">DNA-binding</keyword>
<evidence type="ECO:0000256" key="11">
    <source>
        <dbReference type="ARBA" id="ARBA00023204"/>
    </source>
</evidence>
<evidence type="ECO:0000256" key="10">
    <source>
        <dbReference type="ARBA" id="ARBA00023125"/>
    </source>
</evidence>
<dbReference type="GO" id="GO:0009338">
    <property type="term" value="C:exodeoxyribonuclease V complex"/>
    <property type="evidence" value="ECO:0007669"/>
    <property type="project" value="TreeGrafter"/>
</dbReference>
<gene>
    <name evidence="15 19" type="primary">recB</name>
    <name evidence="19" type="ORF">GLIP_1549</name>
</gene>
<reference evidence="19 20" key="1">
    <citation type="journal article" date="2017" name="Antonie Van Leeuwenhoek">
        <title>Rhizobium rhizosphaerae sp. nov., a novel species isolated from rice rhizosphere.</title>
        <authorList>
            <person name="Zhao J.J."/>
            <person name="Zhang J."/>
            <person name="Zhang R.J."/>
            <person name="Zhang C.W."/>
            <person name="Yin H.Q."/>
            <person name="Zhang X.X."/>
        </authorList>
    </citation>
    <scope>NUCLEOTIDE SEQUENCE [LARGE SCALE GENOMIC DNA]</scope>
    <source>
        <strain evidence="19 20">E3</strain>
    </source>
</reference>
<evidence type="ECO:0000256" key="5">
    <source>
        <dbReference type="ARBA" id="ARBA00022801"/>
    </source>
</evidence>
<dbReference type="PROSITE" id="PS51198">
    <property type="entry name" value="UVRD_HELICASE_ATP_BIND"/>
    <property type="match status" value="1"/>
</dbReference>
<dbReference type="OrthoDB" id="9810135at2"/>
<evidence type="ECO:0000256" key="14">
    <source>
        <dbReference type="ARBA" id="ARBA00048988"/>
    </source>
</evidence>
<comment type="function">
    <text evidence="15">A helicase/nuclease that prepares dsDNA breaks (DSB) for recombinational DNA repair. Binds to DSBs and unwinds DNA via a highly rapid and processive ATP-dependent bidirectional helicase activity. Unwinds dsDNA until it encounters a Chi (crossover hotspot instigator) sequence from the 3' direction. Cuts ssDNA a few nucleotides 3' to the Chi site. The properties and activities of the enzyme are changed at Chi. The Chi-altered holoenzyme produces a long 3'-ssDNA overhang and facilitates RecA-binding to the ssDNA for homologous DNA recombination and repair. Holoenzyme degrades any linearized DNA that is unable to undergo homologous recombination. In the holoenzyme this subunit contributes ATPase, 3'-5' helicase, exonuclease activity and loads RecA onto ssDNA.</text>
</comment>
<keyword evidence="4 15" id="KW-0227">DNA damage</keyword>
<dbReference type="SUPFAM" id="SSF52980">
    <property type="entry name" value="Restriction endonuclease-like"/>
    <property type="match status" value="1"/>
</dbReference>
<evidence type="ECO:0000256" key="3">
    <source>
        <dbReference type="ARBA" id="ARBA00022741"/>
    </source>
</evidence>
<dbReference type="HAMAP" id="MF_01485">
    <property type="entry name" value="RecB"/>
    <property type="match status" value="1"/>
</dbReference>
<dbReference type="eggNOG" id="COG1074">
    <property type="taxonomic scope" value="Bacteria"/>
</dbReference>
<dbReference type="GO" id="GO:0016887">
    <property type="term" value="F:ATP hydrolysis activity"/>
    <property type="evidence" value="ECO:0007669"/>
    <property type="project" value="RHEA"/>
</dbReference>
<evidence type="ECO:0000259" key="18">
    <source>
        <dbReference type="PROSITE" id="PS51217"/>
    </source>
</evidence>
<comment type="cofactor">
    <cofactor evidence="15">
        <name>Mg(2+)</name>
        <dbReference type="ChEBI" id="CHEBI:18420"/>
    </cofactor>
    <text evidence="15">Binds 1 Mg(2+) ion per subunit.</text>
</comment>
<evidence type="ECO:0000256" key="4">
    <source>
        <dbReference type="ARBA" id="ARBA00022763"/>
    </source>
</evidence>
<comment type="miscellaneous">
    <text evidence="15">In the RecBCD complex, RecB has a slow 3'-5' helicase, an exonuclease activity and loads RecA onto ssDNA, RecD has a fast 5'-3' helicase activity, while RecC stimulates the ATPase and processivity of the RecB helicase and contributes to recognition of the Chi site.</text>
</comment>
<organism evidence="19 20">
    <name type="scientific">Aliiglaciecola lipolytica E3</name>
    <dbReference type="NCBI Taxonomy" id="1127673"/>
    <lineage>
        <taxon>Bacteria</taxon>
        <taxon>Pseudomonadati</taxon>
        <taxon>Pseudomonadota</taxon>
        <taxon>Gammaproteobacteria</taxon>
        <taxon>Alteromonadales</taxon>
        <taxon>Alteromonadaceae</taxon>
        <taxon>Aliiglaciecola</taxon>
    </lineage>
</organism>
<evidence type="ECO:0000256" key="2">
    <source>
        <dbReference type="ARBA" id="ARBA00022723"/>
    </source>
</evidence>
<evidence type="ECO:0000256" key="9">
    <source>
        <dbReference type="ARBA" id="ARBA00022842"/>
    </source>
</evidence>
<dbReference type="Gene3D" id="1.10.3170.10">
    <property type="entry name" value="Recbcd, chain B, domain 2"/>
    <property type="match status" value="1"/>
</dbReference>
<feature type="binding site" evidence="15">
    <location>
        <position position="975"/>
    </location>
    <ligand>
        <name>Mg(2+)</name>
        <dbReference type="ChEBI" id="CHEBI:18420"/>
    </ligand>
</feature>
<evidence type="ECO:0000259" key="17">
    <source>
        <dbReference type="PROSITE" id="PS51198"/>
    </source>
</evidence>
<feature type="active site" description="For nuclease activity" evidence="15">
    <location>
        <position position="1104"/>
    </location>
</feature>
<evidence type="ECO:0000256" key="13">
    <source>
        <dbReference type="ARBA" id="ARBA00034617"/>
    </source>
</evidence>
<dbReference type="InterPro" id="IPR011335">
    <property type="entry name" value="Restrct_endonuc-II-like"/>
</dbReference>
<dbReference type="EC" id="3.1.11.5" evidence="15"/>
<feature type="region of interest" description="DNA-binding and helicase activity, interacts with RecC" evidence="15">
    <location>
        <begin position="1"/>
        <end position="858"/>
    </location>
</feature>
<dbReference type="CDD" id="cd22352">
    <property type="entry name" value="RecB_C-like"/>
    <property type="match status" value="1"/>
</dbReference>
<dbReference type="Pfam" id="PF13361">
    <property type="entry name" value="UvrD_C"/>
    <property type="match status" value="1"/>
</dbReference>
<evidence type="ECO:0000256" key="15">
    <source>
        <dbReference type="HAMAP-Rule" id="MF_01485"/>
    </source>
</evidence>
<feature type="binding site" evidence="16">
    <location>
        <begin position="19"/>
        <end position="26"/>
    </location>
    <ligand>
        <name>ATP</name>
        <dbReference type="ChEBI" id="CHEBI:30616"/>
    </ligand>
</feature>
<keyword evidence="20" id="KW-1185">Reference proteome</keyword>
<dbReference type="InterPro" id="IPR038726">
    <property type="entry name" value="PDDEXK_AddAB-type"/>
</dbReference>
<keyword evidence="1 15" id="KW-0540">Nuclease</keyword>
<evidence type="ECO:0000313" key="20">
    <source>
        <dbReference type="Proteomes" id="UP000006334"/>
    </source>
</evidence>
<dbReference type="InterPro" id="IPR000212">
    <property type="entry name" value="DNA_helicase_UvrD/REP"/>
</dbReference>
<dbReference type="Gene3D" id="3.40.50.300">
    <property type="entry name" value="P-loop containing nucleotide triphosphate hydrolases"/>
    <property type="match status" value="2"/>
</dbReference>
<evidence type="ECO:0000256" key="1">
    <source>
        <dbReference type="ARBA" id="ARBA00022722"/>
    </source>
</evidence>